<keyword evidence="4" id="KW-1185">Reference proteome</keyword>
<gene>
    <name evidence="3" type="ORF">JQ615_18250</name>
</gene>
<dbReference type="SUPFAM" id="SSF46785">
    <property type="entry name" value="Winged helix' DNA-binding domain"/>
    <property type="match status" value="1"/>
</dbReference>
<evidence type="ECO:0000256" key="1">
    <source>
        <dbReference type="SAM" id="MobiDB-lite"/>
    </source>
</evidence>
<dbReference type="PROSITE" id="PS50995">
    <property type="entry name" value="HTH_MARR_2"/>
    <property type="match status" value="1"/>
</dbReference>
<accession>A0ABS5FKY2</accession>
<proteinExistence type="predicted"/>
<dbReference type="InterPro" id="IPR000835">
    <property type="entry name" value="HTH_MarR-typ"/>
</dbReference>
<dbReference type="SMART" id="SM00347">
    <property type="entry name" value="HTH_MARR"/>
    <property type="match status" value="1"/>
</dbReference>
<evidence type="ECO:0000259" key="2">
    <source>
        <dbReference type="PROSITE" id="PS50995"/>
    </source>
</evidence>
<protein>
    <submittedName>
        <fullName evidence="3">MarR family transcriptional regulator</fullName>
    </submittedName>
</protein>
<comment type="caution">
    <text evidence="3">The sequence shown here is derived from an EMBL/GenBank/DDBJ whole genome shotgun (WGS) entry which is preliminary data.</text>
</comment>
<feature type="compositionally biased region" description="Basic and acidic residues" evidence="1">
    <location>
        <begin position="1"/>
        <end position="17"/>
    </location>
</feature>
<name>A0ABS5FKY2_9BRAD</name>
<dbReference type="InterPro" id="IPR036390">
    <property type="entry name" value="WH_DNA-bd_sf"/>
</dbReference>
<dbReference type="Gene3D" id="1.10.10.10">
    <property type="entry name" value="Winged helix-like DNA-binding domain superfamily/Winged helix DNA-binding domain"/>
    <property type="match status" value="1"/>
</dbReference>
<sequence>MEPKKAGVGKRPGDRPRRAGRAAKSSRQQPRATQADKPARAKPAASPLALGDLSQLLGYSLRRAQLWVFREFGRQLSAFDISPAQFSVLCVIDANPGVNQLAIAQLLSIERAGLGRLVDHLEGRGLVRRTASAINRRYYVLYLTDEGTALLGRIRPAAAESDKRLAAKIGPHAYRELRRALSVFLQET</sequence>
<evidence type="ECO:0000313" key="4">
    <source>
        <dbReference type="Proteomes" id="UP001315278"/>
    </source>
</evidence>
<dbReference type="PANTHER" id="PTHR33164">
    <property type="entry name" value="TRANSCRIPTIONAL REGULATOR, MARR FAMILY"/>
    <property type="match status" value="1"/>
</dbReference>
<dbReference type="EMBL" id="JAFCJH010000017">
    <property type="protein sequence ID" value="MBR0797334.1"/>
    <property type="molecule type" value="Genomic_DNA"/>
</dbReference>
<reference evidence="4" key="1">
    <citation type="journal article" date="2021" name="ISME J.">
        <title>Evolutionary origin and ecological implication of a unique nif island in free-living Bradyrhizobium lineages.</title>
        <authorList>
            <person name="Tao J."/>
        </authorList>
    </citation>
    <scope>NUCLEOTIDE SEQUENCE [LARGE SCALE GENOMIC DNA]</scope>
    <source>
        <strain evidence="4">SZCCT0434</strain>
    </source>
</reference>
<feature type="domain" description="HTH marR-type" evidence="2">
    <location>
        <begin position="50"/>
        <end position="186"/>
    </location>
</feature>
<dbReference type="PRINTS" id="PR00598">
    <property type="entry name" value="HTHMARR"/>
</dbReference>
<evidence type="ECO:0000313" key="3">
    <source>
        <dbReference type="EMBL" id="MBR0797334.1"/>
    </source>
</evidence>
<dbReference type="Pfam" id="PF01047">
    <property type="entry name" value="MarR"/>
    <property type="match status" value="1"/>
</dbReference>
<dbReference type="InterPro" id="IPR039422">
    <property type="entry name" value="MarR/SlyA-like"/>
</dbReference>
<dbReference type="RefSeq" id="WP_212493259.1">
    <property type="nucleotide sequence ID" value="NZ_JAFCJH010000017.1"/>
</dbReference>
<dbReference type="Proteomes" id="UP001315278">
    <property type="component" value="Unassembled WGS sequence"/>
</dbReference>
<dbReference type="InterPro" id="IPR036388">
    <property type="entry name" value="WH-like_DNA-bd_sf"/>
</dbReference>
<organism evidence="3 4">
    <name type="scientific">Bradyrhizobium jicamae</name>
    <dbReference type="NCBI Taxonomy" id="280332"/>
    <lineage>
        <taxon>Bacteria</taxon>
        <taxon>Pseudomonadati</taxon>
        <taxon>Pseudomonadota</taxon>
        <taxon>Alphaproteobacteria</taxon>
        <taxon>Hyphomicrobiales</taxon>
        <taxon>Nitrobacteraceae</taxon>
        <taxon>Bradyrhizobium</taxon>
    </lineage>
</organism>
<dbReference type="PANTHER" id="PTHR33164:SF89">
    <property type="entry name" value="MARR FAMILY REGULATORY PROTEIN"/>
    <property type="match status" value="1"/>
</dbReference>
<feature type="region of interest" description="Disordered" evidence="1">
    <location>
        <begin position="1"/>
        <end position="45"/>
    </location>
</feature>